<dbReference type="Proteomes" id="UP001459277">
    <property type="component" value="Unassembled WGS sequence"/>
</dbReference>
<dbReference type="EMBL" id="JAZDWU010000009">
    <property type="protein sequence ID" value="KAK9992130.1"/>
    <property type="molecule type" value="Genomic_DNA"/>
</dbReference>
<dbReference type="AlphaFoldDB" id="A0AAW2C7B9"/>
<organism evidence="1 2">
    <name type="scientific">Lithocarpus litseifolius</name>
    <dbReference type="NCBI Taxonomy" id="425828"/>
    <lineage>
        <taxon>Eukaryota</taxon>
        <taxon>Viridiplantae</taxon>
        <taxon>Streptophyta</taxon>
        <taxon>Embryophyta</taxon>
        <taxon>Tracheophyta</taxon>
        <taxon>Spermatophyta</taxon>
        <taxon>Magnoliopsida</taxon>
        <taxon>eudicotyledons</taxon>
        <taxon>Gunneridae</taxon>
        <taxon>Pentapetalae</taxon>
        <taxon>rosids</taxon>
        <taxon>fabids</taxon>
        <taxon>Fagales</taxon>
        <taxon>Fagaceae</taxon>
        <taxon>Lithocarpus</taxon>
    </lineage>
</organism>
<gene>
    <name evidence="1" type="ORF">SO802_027115</name>
</gene>
<accession>A0AAW2C7B9</accession>
<evidence type="ECO:0000313" key="2">
    <source>
        <dbReference type="Proteomes" id="UP001459277"/>
    </source>
</evidence>
<protein>
    <submittedName>
        <fullName evidence="1">Uncharacterized protein</fullName>
    </submittedName>
</protein>
<name>A0AAW2C7B9_9ROSI</name>
<keyword evidence="2" id="KW-1185">Reference proteome</keyword>
<proteinExistence type="predicted"/>
<evidence type="ECO:0000313" key="1">
    <source>
        <dbReference type="EMBL" id="KAK9992130.1"/>
    </source>
</evidence>
<reference evidence="1 2" key="1">
    <citation type="submission" date="2024-01" db="EMBL/GenBank/DDBJ databases">
        <title>A telomere-to-telomere, gap-free genome of sweet tea (Lithocarpus litseifolius).</title>
        <authorList>
            <person name="Zhou J."/>
        </authorList>
    </citation>
    <scope>NUCLEOTIDE SEQUENCE [LARGE SCALE GENOMIC DNA]</scope>
    <source>
        <strain evidence="1">Zhou-2022a</strain>
        <tissue evidence="1">Leaf</tissue>
    </source>
</reference>
<sequence>MVAALLTALETSTPTTHIHTQVTGFVAGAWKPREHGVAAIPRVKEGWSISLRD</sequence>
<comment type="caution">
    <text evidence="1">The sequence shown here is derived from an EMBL/GenBank/DDBJ whole genome shotgun (WGS) entry which is preliminary data.</text>
</comment>